<dbReference type="KEGG" id="msq:BKP64_09360"/>
<dbReference type="RefSeq" id="WP_070968944.1">
    <property type="nucleotide sequence ID" value="NZ_CP017715.1"/>
</dbReference>
<dbReference type="OrthoDB" id="5570388at2"/>
<name>A0A1D9GLH2_9GAMM</name>
<evidence type="ECO:0000313" key="2">
    <source>
        <dbReference type="Proteomes" id="UP000177445"/>
    </source>
</evidence>
<evidence type="ECO:0000313" key="1">
    <source>
        <dbReference type="EMBL" id="AOY88355.1"/>
    </source>
</evidence>
<dbReference type="EMBL" id="CP017715">
    <property type="protein sequence ID" value="AOY88355.1"/>
    <property type="molecule type" value="Genomic_DNA"/>
</dbReference>
<organism evidence="1 2">
    <name type="scientific">Marinobacter salinus</name>
    <dbReference type="NCBI Taxonomy" id="1874317"/>
    <lineage>
        <taxon>Bacteria</taxon>
        <taxon>Pseudomonadati</taxon>
        <taxon>Pseudomonadota</taxon>
        <taxon>Gammaproteobacteria</taxon>
        <taxon>Pseudomonadales</taxon>
        <taxon>Marinobacteraceae</taxon>
        <taxon>Marinobacter</taxon>
    </lineage>
</organism>
<sequence length="83" mass="9354">MTEAVITSRVRRTWTSPGALHLSKEDQGQLIQQLVLNLESPSEEELRSDWLPEARRRGKELDDGTVQAVSGKDVTRKARALIK</sequence>
<proteinExistence type="predicted"/>
<protein>
    <submittedName>
        <fullName evidence="1">Addiction module antitoxin RelB</fullName>
    </submittedName>
</protein>
<dbReference type="Pfam" id="PF09720">
    <property type="entry name" value="Unstab_antitox"/>
    <property type="match status" value="1"/>
</dbReference>
<dbReference type="AlphaFoldDB" id="A0A1D9GLH2"/>
<dbReference type="InterPro" id="IPR013406">
    <property type="entry name" value="CHP02574_addiction_mod"/>
</dbReference>
<keyword evidence="2" id="KW-1185">Reference proteome</keyword>
<accession>A0A1D9GLH2</accession>
<dbReference type="Proteomes" id="UP000177445">
    <property type="component" value="Chromosome"/>
</dbReference>
<dbReference type="STRING" id="1874317.BKP64_09360"/>
<reference evidence="1 2" key="1">
    <citation type="submission" date="2016-10" db="EMBL/GenBank/DDBJ databases">
        <title>Marinobacter salinus sp. nov., a moderately halophilic bacterium isolated from a tidal flat environment.</title>
        <authorList>
            <person name="Park S.-J."/>
        </authorList>
    </citation>
    <scope>NUCLEOTIDE SEQUENCE [LARGE SCALE GENOMIC DNA]</scope>
    <source>
        <strain evidence="1 2">Hb8</strain>
    </source>
</reference>
<gene>
    <name evidence="1" type="ORF">BKP64_09360</name>
</gene>